<dbReference type="AlphaFoldDB" id="A0A9X1VR26"/>
<evidence type="ECO:0000256" key="1">
    <source>
        <dbReference type="ARBA" id="ARBA00009437"/>
    </source>
</evidence>
<dbReference type="InterPro" id="IPR005119">
    <property type="entry name" value="LysR_subst-bd"/>
</dbReference>
<evidence type="ECO:0000256" key="4">
    <source>
        <dbReference type="ARBA" id="ARBA00023163"/>
    </source>
</evidence>
<protein>
    <submittedName>
        <fullName evidence="6">LysR family transcriptional regulator</fullName>
    </submittedName>
</protein>
<organism evidence="6 7">
    <name type="scientific">Variovorax terrae</name>
    <dbReference type="NCBI Taxonomy" id="2923278"/>
    <lineage>
        <taxon>Bacteria</taxon>
        <taxon>Pseudomonadati</taxon>
        <taxon>Pseudomonadota</taxon>
        <taxon>Betaproteobacteria</taxon>
        <taxon>Burkholderiales</taxon>
        <taxon>Comamonadaceae</taxon>
        <taxon>Variovorax</taxon>
    </lineage>
</organism>
<dbReference type="Pfam" id="PF03466">
    <property type="entry name" value="LysR_substrate"/>
    <property type="match status" value="1"/>
</dbReference>
<dbReference type="Pfam" id="PF00126">
    <property type="entry name" value="HTH_1"/>
    <property type="match status" value="1"/>
</dbReference>
<dbReference type="GO" id="GO:0005829">
    <property type="term" value="C:cytosol"/>
    <property type="evidence" value="ECO:0007669"/>
    <property type="project" value="TreeGrafter"/>
</dbReference>
<comment type="caution">
    <text evidence="6">The sequence shown here is derived from an EMBL/GenBank/DDBJ whole genome shotgun (WGS) entry which is preliminary data.</text>
</comment>
<accession>A0A9X1VR26</accession>
<proteinExistence type="inferred from homology"/>
<feature type="domain" description="HTH lysR-type" evidence="5">
    <location>
        <begin position="3"/>
        <end position="60"/>
    </location>
</feature>
<dbReference type="SUPFAM" id="SSF53850">
    <property type="entry name" value="Periplasmic binding protein-like II"/>
    <property type="match status" value="1"/>
</dbReference>
<dbReference type="RefSeq" id="WP_243304344.1">
    <property type="nucleotide sequence ID" value="NZ_JALGBI010000001.1"/>
</dbReference>
<dbReference type="InterPro" id="IPR036390">
    <property type="entry name" value="WH_DNA-bd_sf"/>
</dbReference>
<evidence type="ECO:0000256" key="2">
    <source>
        <dbReference type="ARBA" id="ARBA00023015"/>
    </source>
</evidence>
<sequence length="339" mass="37631">MATTLTQINHFVAVARAGSFSAAARGLGVAQSAISQSVATLERELGVQLLARTSRSCKLTKLGEEFLEDAARAVQDLEAATQRVRRAAHLGKHRLVLGLTGGISGLVTERLLSVTEEERQLDLTIMESSVGRLRELLLEGRIDCALTYGVSDEDMQLKARHVAYEPMHLLANPRIMQRFLRPGPVDLQQVARFPLFLPSIAREAGAGQLLAREAEKLEIRLDLRYELQSTSIIRRLLMQEDLATVIGLGTVIDDVASGELMARVVEQKAFSRRVCLAMVSSRAFGTAESRLLERILEITEDFLLPCGIWHRGPENFTPPSLELFRQRRQKITLRSRGLA</sequence>
<dbReference type="PANTHER" id="PTHR30419">
    <property type="entry name" value="HTH-TYPE TRANSCRIPTIONAL REGULATOR YBHD"/>
    <property type="match status" value="1"/>
</dbReference>
<keyword evidence="7" id="KW-1185">Reference proteome</keyword>
<dbReference type="Proteomes" id="UP001139447">
    <property type="component" value="Unassembled WGS sequence"/>
</dbReference>
<dbReference type="SUPFAM" id="SSF46785">
    <property type="entry name" value="Winged helix' DNA-binding domain"/>
    <property type="match status" value="1"/>
</dbReference>
<evidence type="ECO:0000259" key="5">
    <source>
        <dbReference type="PROSITE" id="PS50931"/>
    </source>
</evidence>
<dbReference type="InterPro" id="IPR000847">
    <property type="entry name" value="LysR_HTH_N"/>
</dbReference>
<evidence type="ECO:0000256" key="3">
    <source>
        <dbReference type="ARBA" id="ARBA00023125"/>
    </source>
</evidence>
<dbReference type="FunFam" id="1.10.10.10:FF:000001">
    <property type="entry name" value="LysR family transcriptional regulator"/>
    <property type="match status" value="1"/>
</dbReference>
<keyword evidence="2" id="KW-0805">Transcription regulation</keyword>
<dbReference type="PRINTS" id="PR00039">
    <property type="entry name" value="HTHLYSR"/>
</dbReference>
<comment type="similarity">
    <text evidence="1">Belongs to the LysR transcriptional regulatory family.</text>
</comment>
<dbReference type="InterPro" id="IPR036388">
    <property type="entry name" value="WH-like_DNA-bd_sf"/>
</dbReference>
<dbReference type="PROSITE" id="PS50931">
    <property type="entry name" value="HTH_LYSR"/>
    <property type="match status" value="1"/>
</dbReference>
<reference evidence="6" key="1">
    <citation type="submission" date="2022-03" db="EMBL/GenBank/DDBJ databases">
        <authorList>
            <person name="Woo C.Y."/>
        </authorList>
    </citation>
    <scope>NUCLEOTIDE SEQUENCE</scope>
    <source>
        <strain evidence="6">CYS-02</strain>
    </source>
</reference>
<dbReference type="GO" id="GO:0003677">
    <property type="term" value="F:DNA binding"/>
    <property type="evidence" value="ECO:0007669"/>
    <property type="project" value="UniProtKB-KW"/>
</dbReference>
<name>A0A9X1VR26_9BURK</name>
<dbReference type="PANTHER" id="PTHR30419:SF8">
    <property type="entry name" value="NITROGEN ASSIMILATION TRANSCRIPTIONAL ACTIVATOR-RELATED"/>
    <property type="match status" value="1"/>
</dbReference>
<dbReference type="InterPro" id="IPR050950">
    <property type="entry name" value="HTH-type_LysR_regulators"/>
</dbReference>
<keyword evidence="4" id="KW-0804">Transcription</keyword>
<dbReference type="Gene3D" id="1.10.10.10">
    <property type="entry name" value="Winged helix-like DNA-binding domain superfamily/Winged helix DNA-binding domain"/>
    <property type="match status" value="1"/>
</dbReference>
<keyword evidence="3" id="KW-0238">DNA-binding</keyword>
<evidence type="ECO:0000313" key="6">
    <source>
        <dbReference type="EMBL" id="MCJ0762256.1"/>
    </source>
</evidence>
<dbReference type="GO" id="GO:0003700">
    <property type="term" value="F:DNA-binding transcription factor activity"/>
    <property type="evidence" value="ECO:0007669"/>
    <property type="project" value="InterPro"/>
</dbReference>
<dbReference type="Gene3D" id="3.40.190.290">
    <property type="match status" value="1"/>
</dbReference>
<gene>
    <name evidence="6" type="ORF">MMF98_03445</name>
</gene>
<dbReference type="EMBL" id="JALGBI010000001">
    <property type="protein sequence ID" value="MCJ0762256.1"/>
    <property type="molecule type" value="Genomic_DNA"/>
</dbReference>
<evidence type="ECO:0000313" key="7">
    <source>
        <dbReference type="Proteomes" id="UP001139447"/>
    </source>
</evidence>